<keyword evidence="2" id="KW-1185">Reference proteome</keyword>
<comment type="caution">
    <text evidence="1">The sequence shown here is derived from an EMBL/GenBank/DDBJ whole genome shotgun (WGS) entry which is preliminary data.</text>
</comment>
<protein>
    <submittedName>
        <fullName evidence="1">Uncharacterized protein</fullName>
    </submittedName>
</protein>
<dbReference type="Proteomes" id="UP000605848">
    <property type="component" value="Unassembled WGS sequence"/>
</dbReference>
<evidence type="ECO:0000313" key="1">
    <source>
        <dbReference type="EMBL" id="MBL0406902.1"/>
    </source>
</evidence>
<accession>A0A936ZGS5</accession>
<dbReference type="EMBL" id="JAEQMY010000054">
    <property type="protein sequence ID" value="MBL0406902.1"/>
    <property type="molecule type" value="Genomic_DNA"/>
</dbReference>
<name>A0A936ZGS5_9HYPH</name>
<gene>
    <name evidence="1" type="ORF">JKG68_23440</name>
</gene>
<organism evidence="1 2">
    <name type="scientific">Microvirga aerilata</name>
    <dbReference type="NCBI Taxonomy" id="670292"/>
    <lineage>
        <taxon>Bacteria</taxon>
        <taxon>Pseudomonadati</taxon>
        <taxon>Pseudomonadota</taxon>
        <taxon>Alphaproteobacteria</taxon>
        <taxon>Hyphomicrobiales</taxon>
        <taxon>Methylobacteriaceae</taxon>
        <taxon>Microvirga</taxon>
    </lineage>
</organism>
<evidence type="ECO:0000313" key="2">
    <source>
        <dbReference type="Proteomes" id="UP000605848"/>
    </source>
</evidence>
<dbReference type="RefSeq" id="WP_202063761.1">
    <property type="nucleotide sequence ID" value="NZ_JAEQMY010000054.1"/>
</dbReference>
<dbReference type="AlphaFoldDB" id="A0A936ZGS5"/>
<reference evidence="1" key="1">
    <citation type="submission" date="2021-01" db="EMBL/GenBank/DDBJ databases">
        <title>Microvirga sp.</title>
        <authorList>
            <person name="Kim M.K."/>
        </authorList>
    </citation>
    <scope>NUCLEOTIDE SEQUENCE</scope>
    <source>
        <strain evidence="1">5420S-16</strain>
    </source>
</reference>
<sequence>METGAAAATVAGMAMLVETPAVVMAKVADLAAPETLGAATLEARPEVPQVTGTAAAGGMPTEAA</sequence>
<proteinExistence type="predicted"/>